<evidence type="ECO:0008006" key="4">
    <source>
        <dbReference type="Google" id="ProtNLM"/>
    </source>
</evidence>
<proteinExistence type="predicted"/>
<protein>
    <recommendedName>
        <fullName evidence="4">Peptidase inhibitor family I36 protein</fullName>
    </recommendedName>
</protein>
<dbReference type="EMBL" id="QGSY01000191">
    <property type="protein sequence ID" value="RQX08569.1"/>
    <property type="molecule type" value="Genomic_DNA"/>
</dbReference>
<feature type="transmembrane region" description="Helical" evidence="1">
    <location>
        <begin position="73"/>
        <end position="92"/>
    </location>
</feature>
<keyword evidence="3" id="KW-1185">Reference proteome</keyword>
<dbReference type="AlphaFoldDB" id="A0A3N9X6N4"/>
<dbReference type="Pfam" id="PF03995">
    <property type="entry name" value="Inhibitor_I36"/>
    <property type="match status" value="1"/>
</dbReference>
<comment type="caution">
    <text evidence="2">The sequence shown here is derived from an EMBL/GenBank/DDBJ whole genome shotgun (WGS) entry which is preliminary data.</text>
</comment>
<name>A0A3N9X6N4_9ACTN</name>
<evidence type="ECO:0000313" key="2">
    <source>
        <dbReference type="EMBL" id="RQX08569.1"/>
    </source>
</evidence>
<keyword evidence="1" id="KW-0472">Membrane</keyword>
<evidence type="ECO:0000256" key="1">
    <source>
        <dbReference type="SAM" id="Phobius"/>
    </source>
</evidence>
<gene>
    <name evidence="2" type="ORF">DLJ58_17585</name>
</gene>
<reference evidence="2 3" key="1">
    <citation type="submission" date="2018-05" db="EMBL/GenBank/DDBJ databases">
        <title>Micromonospora from Atacama Desert.</title>
        <authorList>
            <person name="Carro L."/>
            <person name="Goodfellow M."/>
            <person name="Klenk H.-P."/>
        </authorList>
    </citation>
    <scope>NUCLEOTIDE SEQUENCE [LARGE SCALE GENOMIC DNA]</scope>
    <source>
        <strain evidence="2 3">LB32</strain>
    </source>
</reference>
<keyword evidence="1" id="KW-0812">Transmembrane</keyword>
<accession>A0A3N9X6N4</accession>
<sequence>MSHVLAGVRRNCALSKFCTDFAWRSINPSQYADQAAYPSVLRARRPADLAGAAARPSLRAHIARCRMVIPRPVPAVFAAVLCWLLIVFPAPGPADAGAVESQEIADYLSTHPGGKALNDNEISYDGGALIVTLRRPIGTLAAADCPSGWYCFYEWPNYGYPRGRLSDCGRQSLATWHWQFRVESAHYNLGSGTVSFYYYDTRLFDIGAGNRVRSDASPYRNWPNYVDRRCR</sequence>
<evidence type="ECO:0000313" key="3">
    <source>
        <dbReference type="Proteomes" id="UP000266889"/>
    </source>
</evidence>
<keyword evidence="1" id="KW-1133">Transmembrane helix</keyword>
<dbReference type="Proteomes" id="UP000266889">
    <property type="component" value="Unassembled WGS sequence"/>
</dbReference>
<organism evidence="2 3">
    <name type="scientific">Micromonospora arida</name>
    <dbReference type="NCBI Taxonomy" id="2203715"/>
    <lineage>
        <taxon>Bacteria</taxon>
        <taxon>Bacillati</taxon>
        <taxon>Actinomycetota</taxon>
        <taxon>Actinomycetes</taxon>
        <taxon>Micromonosporales</taxon>
        <taxon>Micromonosporaceae</taxon>
        <taxon>Micromonospora</taxon>
    </lineage>
</organism>